<dbReference type="GO" id="GO:0004519">
    <property type="term" value="F:endonuclease activity"/>
    <property type="evidence" value="ECO:0007669"/>
    <property type="project" value="UniProtKB-KW"/>
</dbReference>
<dbReference type="AlphaFoldDB" id="A0A3P1BRH7"/>
<dbReference type="OrthoDB" id="942191at2"/>
<dbReference type="InterPro" id="IPR012296">
    <property type="entry name" value="Nuclease_put_TT1808"/>
</dbReference>
<dbReference type="RefSeq" id="WP_124873697.1">
    <property type="nucleotide sequence ID" value="NZ_RQJO01000008.1"/>
</dbReference>
<keyword evidence="2" id="KW-0540">Nuclease</keyword>
<proteinExistence type="predicted"/>
<keyword evidence="2" id="KW-0255">Endonuclease</keyword>
<keyword evidence="3" id="KW-1185">Reference proteome</keyword>
<comment type="caution">
    <text evidence="2">The sequence shown here is derived from an EMBL/GenBank/DDBJ whole genome shotgun (WGS) entry which is preliminary data.</text>
</comment>
<evidence type="ECO:0000313" key="3">
    <source>
        <dbReference type="Proteomes" id="UP000271925"/>
    </source>
</evidence>
<reference evidence="2 3" key="1">
    <citation type="submission" date="2018-11" db="EMBL/GenBank/DDBJ databases">
        <authorList>
            <person name="Zhou Z."/>
            <person name="Wang G."/>
        </authorList>
    </citation>
    <scope>NUCLEOTIDE SEQUENCE [LARGE SCALE GENOMIC DNA]</scope>
    <source>
        <strain evidence="2 3">KCTC52004</strain>
    </source>
</reference>
<feature type="region of interest" description="Disordered" evidence="1">
    <location>
        <begin position="1"/>
        <end position="20"/>
    </location>
</feature>
<keyword evidence="2" id="KW-0378">Hydrolase</keyword>
<accession>A0A3P1BRH7</accession>
<dbReference type="Gene3D" id="3.90.1570.10">
    <property type="entry name" value="tt1808, chain A"/>
    <property type="match status" value="1"/>
</dbReference>
<name>A0A3P1BRH7_9BACT</name>
<protein>
    <submittedName>
        <fullName evidence="2">Uma2 family endonuclease</fullName>
    </submittedName>
</protein>
<dbReference type="Proteomes" id="UP000271925">
    <property type="component" value="Unassembled WGS sequence"/>
</dbReference>
<dbReference type="EMBL" id="RQJO01000008">
    <property type="protein sequence ID" value="RRB03705.1"/>
    <property type="molecule type" value="Genomic_DNA"/>
</dbReference>
<sequence length="205" mass="23112">MSVSTRPKAQNPSSGRKIPPSLKYEEIDGVPYYYKGYRAVLSQKKTVEEIMGASALQSAIVSLLIHILYKYLPFDDYLIATNEPGLHLKTGSNLSNDIAIFAQNKLPVPLDEKYFSVPPEVVVEVDVKIELPTDISETEYIYQKTEKMLAFGVQKVIWILTKTQKTLIAEQGKRWVITDWDDAVEVLSGCSFELGPLLRSKKVIE</sequence>
<evidence type="ECO:0000313" key="2">
    <source>
        <dbReference type="EMBL" id="RRB03705.1"/>
    </source>
</evidence>
<feature type="compositionally biased region" description="Polar residues" evidence="1">
    <location>
        <begin position="1"/>
        <end position="14"/>
    </location>
</feature>
<organism evidence="2 3">
    <name type="scientific">Larkinella rosea</name>
    <dbReference type="NCBI Taxonomy" id="2025312"/>
    <lineage>
        <taxon>Bacteria</taxon>
        <taxon>Pseudomonadati</taxon>
        <taxon>Bacteroidota</taxon>
        <taxon>Cytophagia</taxon>
        <taxon>Cytophagales</taxon>
        <taxon>Spirosomataceae</taxon>
        <taxon>Larkinella</taxon>
    </lineage>
</organism>
<evidence type="ECO:0000256" key="1">
    <source>
        <dbReference type="SAM" id="MobiDB-lite"/>
    </source>
</evidence>
<gene>
    <name evidence="2" type="ORF">EHT25_09195</name>
</gene>